<evidence type="ECO:0000256" key="3">
    <source>
        <dbReference type="ARBA" id="ARBA00023125"/>
    </source>
</evidence>
<dbReference type="PROSITE" id="PS50977">
    <property type="entry name" value="HTH_TETR_2"/>
    <property type="match status" value="1"/>
</dbReference>
<keyword evidence="2" id="KW-0805">Transcription regulation</keyword>
<dbReference type="HOGENOM" id="CLU_069356_15_10_11"/>
<evidence type="ECO:0000256" key="5">
    <source>
        <dbReference type="PROSITE-ProRule" id="PRU00335"/>
    </source>
</evidence>
<dbReference type="KEGG" id="asd:AS9A_3053"/>
<keyword evidence="1" id="KW-0678">Repressor</keyword>
<dbReference type="PANTHER" id="PTHR47506">
    <property type="entry name" value="TRANSCRIPTIONAL REGULATORY PROTEIN"/>
    <property type="match status" value="1"/>
</dbReference>
<protein>
    <recommendedName>
        <fullName evidence="6">HTH tetR-type domain-containing protein</fullName>
    </recommendedName>
</protein>
<keyword evidence="8" id="KW-1185">Reference proteome</keyword>
<dbReference type="Gene3D" id="1.10.357.10">
    <property type="entry name" value="Tetracycline Repressor, domain 2"/>
    <property type="match status" value="1"/>
</dbReference>
<accession>F6ELQ0</accession>
<dbReference type="InterPro" id="IPR009057">
    <property type="entry name" value="Homeodomain-like_sf"/>
</dbReference>
<organism evidence="7 8">
    <name type="scientific">Hoyosella subflava (strain DSM 45089 / JCM 17490 / NBRC 109087 / DQS3-9A1)</name>
    <name type="common">Amycolicicoccus subflavus</name>
    <dbReference type="NCBI Taxonomy" id="443218"/>
    <lineage>
        <taxon>Bacteria</taxon>
        <taxon>Bacillati</taxon>
        <taxon>Actinomycetota</taxon>
        <taxon>Actinomycetes</taxon>
        <taxon>Mycobacteriales</taxon>
        <taxon>Hoyosellaceae</taxon>
        <taxon>Hoyosella</taxon>
    </lineage>
</organism>
<dbReference type="Pfam" id="PF13977">
    <property type="entry name" value="TetR_C_6"/>
    <property type="match status" value="1"/>
</dbReference>
<dbReference type="SUPFAM" id="SSF48498">
    <property type="entry name" value="Tetracyclin repressor-like, C-terminal domain"/>
    <property type="match status" value="1"/>
</dbReference>
<keyword evidence="4" id="KW-0804">Transcription</keyword>
<evidence type="ECO:0000259" key="6">
    <source>
        <dbReference type="PROSITE" id="PS50977"/>
    </source>
</evidence>
<feature type="domain" description="HTH tetR-type" evidence="6">
    <location>
        <begin position="8"/>
        <end position="68"/>
    </location>
</feature>
<dbReference type="Pfam" id="PF00440">
    <property type="entry name" value="TetR_N"/>
    <property type="match status" value="1"/>
</dbReference>
<gene>
    <name evidence="7" type="ordered locus">AS9A_3053</name>
</gene>
<dbReference type="eggNOG" id="COG1309">
    <property type="taxonomic scope" value="Bacteria"/>
</dbReference>
<sequence length="198" mass="21515">MGGVMGQIDRRAQLAGIVVRIAAEQGLDHVSVREVAAAAGLSIGAVQHHFRTKDAMLLAAFRHYADALTDRIRSMDRSGSPHDTIRRLLFQLLPLDDARSTETRMFIAFAARSIVTPELARVYHEGLDQLRAVLTRLVQVAQDSGMAVTHLPAETLARTLLAVADGATLQTVTDRSEEAREHAIAEINTALDLVFANG</sequence>
<dbReference type="AlphaFoldDB" id="F6ELQ0"/>
<dbReference type="InterPro" id="IPR036271">
    <property type="entry name" value="Tet_transcr_reg_TetR-rel_C_sf"/>
</dbReference>
<keyword evidence="3 5" id="KW-0238">DNA-binding</keyword>
<evidence type="ECO:0000313" key="8">
    <source>
        <dbReference type="Proteomes" id="UP000009235"/>
    </source>
</evidence>
<name>F6ELQ0_HOYSD</name>
<dbReference type="PANTHER" id="PTHR47506:SF1">
    <property type="entry name" value="HTH-TYPE TRANSCRIPTIONAL REGULATOR YJDC"/>
    <property type="match status" value="1"/>
</dbReference>
<reference evidence="7 8" key="1">
    <citation type="journal article" date="2011" name="J. Bacteriol.">
        <title>Complete genome sequence of Amycolicicoccus subflavus DQS3-9A1T, an actinomycete isolated from crude oil-polluted soil.</title>
        <authorList>
            <person name="Cai M."/>
            <person name="Chen W.M."/>
            <person name="Nie Y."/>
            <person name="Chi C.Q."/>
            <person name="Wang Y.N."/>
            <person name="Tang Y.Q."/>
            <person name="Li G.Y."/>
            <person name="Wu X.L."/>
        </authorList>
    </citation>
    <scope>NUCLEOTIDE SEQUENCE [LARGE SCALE GENOMIC DNA]</scope>
    <source>
        <strain evidence="8">DSM 45089 / DQS3-9A1</strain>
    </source>
</reference>
<evidence type="ECO:0000256" key="4">
    <source>
        <dbReference type="ARBA" id="ARBA00023163"/>
    </source>
</evidence>
<dbReference type="InterPro" id="IPR001647">
    <property type="entry name" value="HTH_TetR"/>
</dbReference>
<evidence type="ECO:0000256" key="2">
    <source>
        <dbReference type="ARBA" id="ARBA00023015"/>
    </source>
</evidence>
<feature type="DNA-binding region" description="H-T-H motif" evidence="5">
    <location>
        <begin position="31"/>
        <end position="50"/>
    </location>
</feature>
<dbReference type="GO" id="GO:0003677">
    <property type="term" value="F:DNA binding"/>
    <property type="evidence" value="ECO:0007669"/>
    <property type="project" value="UniProtKB-UniRule"/>
</dbReference>
<dbReference type="EMBL" id="CP002786">
    <property type="protein sequence ID" value="AEF41498.1"/>
    <property type="molecule type" value="Genomic_DNA"/>
</dbReference>
<evidence type="ECO:0000313" key="7">
    <source>
        <dbReference type="EMBL" id="AEF41498.1"/>
    </source>
</evidence>
<dbReference type="Proteomes" id="UP000009235">
    <property type="component" value="Chromosome"/>
</dbReference>
<dbReference type="STRING" id="443218.AS9A_3053"/>
<dbReference type="SUPFAM" id="SSF46689">
    <property type="entry name" value="Homeodomain-like"/>
    <property type="match status" value="1"/>
</dbReference>
<evidence type="ECO:0000256" key="1">
    <source>
        <dbReference type="ARBA" id="ARBA00022491"/>
    </source>
</evidence>
<dbReference type="InterPro" id="IPR039538">
    <property type="entry name" value="BetI_C"/>
</dbReference>
<proteinExistence type="predicted"/>